<dbReference type="GO" id="GO:0004252">
    <property type="term" value="F:serine-type endopeptidase activity"/>
    <property type="evidence" value="ECO:0007669"/>
    <property type="project" value="InterPro"/>
</dbReference>
<protein>
    <submittedName>
        <fullName evidence="10">Membrane associated serine protease, rhomboid family</fullName>
    </submittedName>
    <submittedName>
        <fullName evidence="9">Rhomboid family protease</fullName>
    </submittedName>
</protein>
<evidence type="ECO:0000256" key="7">
    <source>
        <dbReference type="SAM" id="Phobius"/>
    </source>
</evidence>
<dbReference type="Proteomes" id="UP000182800">
    <property type="component" value="Unassembled WGS sequence"/>
</dbReference>
<comment type="subcellular location">
    <subcellularLocation>
        <location evidence="1">Membrane</location>
        <topology evidence="1">Multi-pass membrane protein</topology>
    </subcellularLocation>
</comment>
<dbReference type="PANTHER" id="PTHR43731">
    <property type="entry name" value="RHOMBOID PROTEASE"/>
    <property type="match status" value="1"/>
</dbReference>
<evidence type="ECO:0000313" key="12">
    <source>
        <dbReference type="Proteomes" id="UP000182800"/>
    </source>
</evidence>
<dbReference type="PANTHER" id="PTHR43731:SF14">
    <property type="entry name" value="PRESENILIN-ASSOCIATED RHOMBOID-LIKE PROTEIN, MITOCHONDRIAL"/>
    <property type="match status" value="1"/>
</dbReference>
<reference evidence="9 11" key="1">
    <citation type="submission" date="2015-09" db="EMBL/GenBank/DDBJ databases">
        <title>Identification and resolution of microdiversity through metagenomic sequencing of parallel consortia.</title>
        <authorList>
            <person name="Nelson W.C."/>
            <person name="Romine M.F."/>
            <person name="Lindemann S.R."/>
        </authorList>
    </citation>
    <scope>NUCLEOTIDE SEQUENCE [LARGE SCALE GENOMIC DNA]</scope>
    <source>
        <strain evidence="9">HL-109</strain>
    </source>
</reference>
<keyword evidence="6 7" id="KW-0472">Membrane</keyword>
<evidence type="ECO:0000313" key="11">
    <source>
        <dbReference type="Proteomes" id="UP000050497"/>
    </source>
</evidence>
<evidence type="ECO:0000259" key="8">
    <source>
        <dbReference type="Pfam" id="PF01694"/>
    </source>
</evidence>
<dbReference type="AlphaFoldDB" id="A0A0P8BJA5"/>
<organism evidence="9 11">
    <name type="scientific">Saliniramus fredricksonii</name>
    <dbReference type="NCBI Taxonomy" id="1653334"/>
    <lineage>
        <taxon>Bacteria</taxon>
        <taxon>Pseudomonadati</taxon>
        <taxon>Pseudomonadota</taxon>
        <taxon>Alphaproteobacteria</taxon>
        <taxon>Hyphomicrobiales</taxon>
        <taxon>Salinarimonadaceae</taxon>
        <taxon>Saliniramus</taxon>
    </lineage>
</organism>
<feature type="transmembrane region" description="Helical" evidence="7">
    <location>
        <begin position="20"/>
        <end position="37"/>
    </location>
</feature>
<dbReference type="GO" id="GO:0016020">
    <property type="term" value="C:membrane"/>
    <property type="evidence" value="ECO:0007669"/>
    <property type="project" value="UniProtKB-SubCell"/>
</dbReference>
<feature type="transmembrane region" description="Helical" evidence="7">
    <location>
        <begin position="216"/>
        <end position="238"/>
    </location>
</feature>
<evidence type="ECO:0000256" key="4">
    <source>
        <dbReference type="ARBA" id="ARBA00022801"/>
    </source>
</evidence>
<dbReference type="GO" id="GO:0006508">
    <property type="term" value="P:proteolysis"/>
    <property type="evidence" value="ECO:0007669"/>
    <property type="project" value="UniProtKB-KW"/>
</dbReference>
<evidence type="ECO:0000313" key="9">
    <source>
        <dbReference type="EMBL" id="KPQ09398.1"/>
    </source>
</evidence>
<evidence type="ECO:0000256" key="2">
    <source>
        <dbReference type="ARBA" id="ARBA00009045"/>
    </source>
</evidence>
<gene>
    <name evidence="10" type="ORF">GA0071312_1842</name>
    <name evidence="9" type="ORF">HLUCCO17_14950</name>
</gene>
<comment type="caution">
    <text evidence="9">The sequence shown here is derived from an EMBL/GenBank/DDBJ whole genome shotgun (WGS) entry which is preliminary data.</text>
</comment>
<accession>A0A0P8BJA5</accession>
<dbReference type="InterPro" id="IPR022764">
    <property type="entry name" value="Peptidase_S54_rhomboid_dom"/>
</dbReference>
<keyword evidence="12" id="KW-1185">Reference proteome</keyword>
<keyword evidence="5 7" id="KW-1133">Transmembrane helix</keyword>
<dbReference type="Proteomes" id="UP000050497">
    <property type="component" value="Unassembled WGS sequence"/>
</dbReference>
<sequence length="266" mass="28948">MQPHPLSPPPPPREPLFHLPRIIIVICVVLLGIHLVLSLTGSQFEVEMIFRFGFVPGSWTLWLNPAAEEAIFERLTGGGALDPRALSLMRMVLVEAPNSVFGPLSYALLHGSWSHVLLNVFWLAAFGTPVARRLGEGRFLLLCLLTALGGTLAHWLTNMHDFTPMVGASAVVSGMMGAAAWFVFTRTPHGGGLIDAHAHLRPRETLPEMLRNQRTMVFFGIWFALNFLFGVGAGPLGISEGGVAWQAHIGGFLVGLVLLPRIDPRG</sequence>
<feature type="domain" description="Peptidase S54 rhomboid" evidence="8">
    <location>
        <begin position="102"/>
        <end position="258"/>
    </location>
</feature>
<evidence type="ECO:0000256" key="6">
    <source>
        <dbReference type="ARBA" id="ARBA00023136"/>
    </source>
</evidence>
<feature type="transmembrane region" description="Helical" evidence="7">
    <location>
        <begin position="162"/>
        <end position="184"/>
    </location>
</feature>
<dbReference type="STRING" id="1653334.GA0071312_1842"/>
<name>A0A0P8BJA5_9HYPH</name>
<evidence type="ECO:0000256" key="1">
    <source>
        <dbReference type="ARBA" id="ARBA00004141"/>
    </source>
</evidence>
<reference evidence="10 12" key="2">
    <citation type="submission" date="2016-08" db="EMBL/GenBank/DDBJ databases">
        <authorList>
            <person name="Varghese N."/>
            <person name="Submissions Spin"/>
        </authorList>
    </citation>
    <scope>NUCLEOTIDE SEQUENCE [LARGE SCALE GENOMIC DNA]</scope>
    <source>
        <strain evidence="10 12">HL-109</strain>
    </source>
</reference>
<keyword evidence="4" id="KW-0378">Hydrolase</keyword>
<evidence type="ECO:0000256" key="5">
    <source>
        <dbReference type="ARBA" id="ARBA00022989"/>
    </source>
</evidence>
<evidence type="ECO:0000313" key="10">
    <source>
        <dbReference type="EMBL" id="SCC80913.1"/>
    </source>
</evidence>
<dbReference type="InterPro" id="IPR035952">
    <property type="entry name" value="Rhomboid-like_sf"/>
</dbReference>
<keyword evidence="3 7" id="KW-0812">Transmembrane</keyword>
<dbReference type="InterPro" id="IPR050925">
    <property type="entry name" value="Rhomboid_protease_S54"/>
</dbReference>
<keyword evidence="9" id="KW-0645">Protease</keyword>
<comment type="similarity">
    <text evidence="2">Belongs to the peptidase S54 family.</text>
</comment>
<feature type="transmembrane region" description="Helical" evidence="7">
    <location>
        <begin position="244"/>
        <end position="262"/>
    </location>
</feature>
<dbReference type="SUPFAM" id="SSF144091">
    <property type="entry name" value="Rhomboid-like"/>
    <property type="match status" value="1"/>
</dbReference>
<proteinExistence type="inferred from homology"/>
<feature type="transmembrane region" description="Helical" evidence="7">
    <location>
        <begin position="139"/>
        <end position="156"/>
    </location>
</feature>
<dbReference type="Pfam" id="PF01694">
    <property type="entry name" value="Rhomboid"/>
    <property type="match status" value="1"/>
</dbReference>
<dbReference type="RefSeq" id="WP_074444717.1">
    <property type="nucleotide sequence ID" value="NZ_FMBM01000002.1"/>
</dbReference>
<evidence type="ECO:0000256" key="3">
    <source>
        <dbReference type="ARBA" id="ARBA00022692"/>
    </source>
</evidence>
<dbReference type="EMBL" id="LJSX01000028">
    <property type="protein sequence ID" value="KPQ09398.1"/>
    <property type="molecule type" value="Genomic_DNA"/>
</dbReference>
<dbReference type="Gene3D" id="1.20.1540.10">
    <property type="entry name" value="Rhomboid-like"/>
    <property type="match status" value="1"/>
</dbReference>
<dbReference type="EMBL" id="FMBM01000002">
    <property type="protein sequence ID" value="SCC80913.1"/>
    <property type="molecule type" value="Genomic_DNA"/>
</dbReference>